<name>A0A7V5HY45_UNCAE</name>
<evidence type="ECO:0000256" key="5">
    <source>
        <dbReference type="ARBA" id="ARBA00023210"/>
    </source>
</evidence>
<evidence type="ECO:0000313" key="11">
    <source>
        <dbReference type="EMBL" id="HHF98023.1"/>
    </source>
</evidence>
<feature type="coiled-coil region" evidence="10">
    <location>
        <begin position="48"/>
        <end position="77"/>
    </location>
</feature>
<keyword evidence="10" id="KW-0175">Coiled coil</keyword>
<dbReference type="InterPro" id="IPR036192">
    <property type="entry name" value="Cell_div_ZapA-like_sf"/>
</dbReference>
<proteinExistence type="predicted"/>
<evidence type="ECO:0000256" key="2">
    <source>
        <dbReference type="ARBA" id="ARBA00015195"/>
    </source>
</evidence>
<dbReference type="Pfam" id="PF05164">
    <property type="entry name" value="ZapA"/>
    <property type="match status" value="1"/>
</dbReference>
<evidence type="ECO:0000256" key="8">
    <source>
        <dbReference type="ARBA" id="ARBA00026068"/>
    </source>
</evidence>
<protein>
    <recommendedName>
        <fullName evidence="2">Cell division protein ZapA</fullName>
    </recommendedName>
    <alternativeName>
        <fullName evidence="9">Z ring-associated protein ZapA</fullName>
    </alternativeName>
</protein>
<keyword evidence="3" id="KW-0963">Cytoplasm</keyword>
<comment type="subunit">
    <text evidence="8">Homodimer. Interacts with FtsZ.</text>
</comment>
<keyword evidence="6" id="KW-0131">Cell cycle</keyword>
<evidence type="ECO:0000256" key="7">
    <source>
        <dbReference type="ARBA" id="ARBA00024910"/>
    </source>
</evidence>
<dbReference type="Proteomes" id="UP000886070">
    <property type="component" value="Unassembled WGS sequence"/>
</dbReference>
<evidence type="ECO:0000256" key="9">
    <source>
        <dbReference type="ARBA" id="ARBA00033158"/>
    </source>
</evidence>
<comment type="function">
    <text evidence="7">Activator of cell division through the inhibition of FtsZ GTPase activity, therefore promoting FtsZ assembly into bundles of protofilaments necessary for the formation of the division Z ring. It is recruited early at mid-cell but it is not essential for cell division.</text>
</comment>
<evidence type="ECO:0000256" key="3">
    <source>
        <dbReference type="ARBA" id="ARBA00022490"/>
    </source>
</evidence>
<dbReference type="AlphaFoldDB" id="A0A7V5HY45"/>
<dbReference type="GO" id="GO:0005829">
    <property type="term" value="C:cytosol"/>
    <property type="evidence" value="ECO:0007669"/>
    <property type="project" value="TreeGrafter"/>
</dbReference>
<reference evidence="11" key="1">
    <citation type="journal article" date="2020" name="mSystems">
        <title>Genome- and Community-Level Interaction Insights into Carbon Utilization and Element Cycling Functions of Hydrothermarchaeota in Hydrothermal Sediment.</title>
        <authorList>
            <person name="Zhou Z."/>
            <person name="Liu Y."/>
            <person name="Xu W."/>
            <person name="Pan J."/>
            <person name="Luo Z.H."/>
            <person name="Li M."/>
        </authorList>
    </citation>
    <scope>NUCLEOTIDE SEQUENCE [LARGE SCALE GENOMIC DNA]</scope>
    <source>
        <strain evidence="11">HyVt-92</strain>
    </source>
</reference>
<dbReference type="PANTHER" id="PTHR34981:SF1">
    <property type="entry name" value="CELL DIVISION PROTEIN ZAPA"/>
    <property type="match status" value="1"/>
</dbReference>
<keyword evidence="4 11" id="KW-0132">Cell division</keyword>
<dbReference type="GO" id="GO:0043093">
    <property type="term" value="P:FtsZ-dependent cytokinesis"/>
    <property type="evidence" value="ECO:0007669"/>
    <property type="project" value="TreeGrafter"/>
</dbReference>
<keyword evidence="5" id="KW-0717">Septation</keyword>
<gene>
    <name evidence="11" type="ORF">ENL39_00845</name>
</gene>
<dbReference type="InterPro" id="IPR007838">
    <property type="entry name" value="Cell_div_ZapA-like"/>
</dbReference>
<dbReference type="InterPro" id="IPR053712">
    <property type="entry name" value="Bac_CellDiv_Activator"/>
</dbReference>
<dbReference type="GO" id="GO:0030428">
    <property type="term" value="C:cell septum"/>
    <property type="evidence" value="ECO:0007669"/>
    <property type="project" value="TreeGrafter"/>
</dbReference>
<evidence type="ECO:0000256" key="10">
    <source>
        <dbReference type="SAM" id="Coils"/>
    </source>
</evidence>
<dbReference type="GO" id="GO:0032153">
    <property type="term" value="C:cell division site"/>
    <property type="evidence" value="ECO:0007669"/>
    <property type="project" value="TreeGrafter"/>
</dbReference>
<dbReference type="GO" id="GO:0000921">
    <property type="term" value="P:septin ring assembly"/>
    <property type="evidence" value="ECO:0007669"/>
    <property type="project" value="TreeGrafter"/>
</dbReference>
<organism evidence="11">
    <name type="scientific">Aerophobetes bacterium</name>
    <dbReference type="NCBI Taxonomy" id="2030807"/>
    <lineage>
        <taxon>Bacteria</taxon>
        <taxon>Candidatus Aerophobota</taxon>
    </lineage>
</organism>
<dbReference type="PANTHER" id="PTHR34981">
    <property type="entry name" value="CELL DIVISION PROTEIN ZAPA"/>
    <property type="match status" value="1"/>
</dbReference>
<evidence type="ECO:0000256" key="1">
    <source>
        <dbReference type="ARBA" id="ARBA00004496"/>
    </source>
</evidence>
<accession>A0A7V5HY45</accession>
<evidence type="ECO:0000256" key="6">
    <source>
        <dbReference type="ARBA" id="ARBA00023306"/>
    </source>
</evidence>
<dbReference type="SUPFAM" id="SSF102829">
    <property type="entry name" value="Cell division protein ZapA-like"/>
    <property type="match status" value="1"/>
</dbReference>
<comment type="subcellular location">
    <subcellularLocation>
        <location evidence="1">Cytoplasm</location>
    </subcellularLocation>
</comment>
<dbReference type="EMBL" id="DRTT01000024">
    <property type="protein sequence ID" value="HHF98023.1"/>
    <property type="molecule type" value="Genomic_DNA"/>
</dbReference>
<comment type="caution">
    <text evidence="11">The sequence shown here is derived from an EMBL/GenBank/DDBJ whole genome shotgun (WGS) entry which is preliminary data.</text>
</comment>
<dbReference type="GO" id="GO:0000917">
    <property type="term" value="P:division septum assembly"/>
    <property type="evidence" value="ECO:0007669"/>
    <property type="project" value="UniProtKB-KW"/>
</dbReference>
<dbReference type="Gene3D" id="6.10.250.790">
    <property type="match status" value="1"/>
</dbReference>
<evidence type="ECO:0000256" key="4">
    <source>
        <dbReference type="ARBA" id="ARBA00022618"/>
    </source>
</evidence>
<sequence>MYNREYNLRAETREDEHYIRQVASYVDKKIKEISSSSPNKSFEQICILASLNIAAELLDLKNKNLKAKEKLKNLLTKLTKKS</sequence>